<evidence type="ECO:0000313" key="3">
    <source>
        <dbReference type="EMBL" id="ASD63596.1"/>
    </source>
</evidence>
<dbReference type="InterPro" id="IPR036629">
    <property type="entry name" value="YjbJ_sf"/>
</dbReference>
<dbReference type="PANTHER" id="PTHR34977:SF1">
    <property type="entry name" value="UPF0337 PROTEIN YJBJ"/>
    <property type="match status" value="1"/>
</dbReference>
<comment type="similarity">
    <text evidence="1">Belongs to the UPF0337 (CsbD) family.</text>
</comment>
<evidence type="ECO:0000259" key="2">
    <source>
        <dbReference type="Pfam" id="PF05532"/>
    </source>
</evidence>
<dbReference type="InterPro" id="IPR050423">
    <property type="entry name" value="UPF0337_stress_rsp"/>
</dbReference>
<dbReference type="EMBL" id="CP020946">
    <property type="protein sequence ID" value="ASD63596.1"/>
    <property type="molecule type" value="Genomic_DNA"/>
</dbReference>
<organism evidence="3 4">
    <name type="scientific">Bdellovibrio bacteriovorus</name>
    <dbReference type="NCBI Taxonomy" id="959"/>
    <lineage>
        <taxon>Bacteria</taxon>
        <taxon>Pseudomonadati</taxon>
        <taxon>Bdellovibrionota</taxon>
        <taxon>Bdellovibrionia</taxon>
        <taxon>Bdellovibrionales</taxon>
        <taxon>Pseudobdellovibrionaceae</taxon>
        <taxon>Bdellovibrio</taxon>
    </lineage>
</organism>
<dbReference type="Gene3D" id="1.10.1470.10">
    <property type="entry name" value="YjbJ"/>
    <property type="match status" value="1"/>
</dbReference>
<reference evidence="3 4" key="1">
    <citation type="submission" date="2017-04" db="EMBL/GenBank/DDBJ databases">
        <title>Whole genome sequence of Bdellovibrio bacteriovorus strain SSB218315.</title>
        <authorList>
            <person name="Oyedara O."/>
            <person name="Rodriguez-Perez M.A."/>
        </authorList>
    </citation>
    <scope>NUCLEOTIDE SEQUENCE [LARGE SCALE GENOMIC DNA]</scope>
    <source>
        <strain evidence="3 4">SSB218315</strain>
    </source>
</reference>
<protein>
    <recommendedName>
        <fullName evidence="2">CsbD-like domain-containing protein</fullName>
    </recommendedName>
</protein>
<sequence length="87" mass="9828">MNKDVIQGKWKEIKGDLHKAWGNITDDEWEKTKGDATAIAGILQQKYGMAKEEASEKVSSVFKSTRTAQEKVWTSRLLLRAVPHNSI</sequence>
<dbReference type="OrthoDB" id="5295641at2"/>
<feature type="domain" description="CsbD-like" evidence="2">
    <location>
        <begin position="4"/>
        <end position="55"/>
    </location>
</feature>
<dbReference type="AlphaFoldDB" id="A0A1Z3N818"/>
<proteinExistence type="inferred from homology"/>
<dbReference type="SUPFAM" id="SSF69047">
    <property type="entry name" value="Hypothetical protein YjbJ"/>
    <property type="match status" value="1"/>
</dbReference>
<dbReference type="Proteomes" id="UP000197003">
    <property type="component" value="Chromosome"/>
</dbReference>
<evidence type="ECO:0000313" key="4">
    <source>
        <dbReference type="Proteomes" id="UP000197003"/>
    </source>
</evidence>
<dbReference type="PANTHER" id="PTHR34977">
    <property type="entry name" value="UPF0337 PROTEIN YJBJ"/>
    <property type="match status" value="1"/>
</dbReference>
<dbReference type="RefSeq" id="WP_088565125.1">
    <property type="nucleotide sequence ID" value="NZ_CP020946.1"/>
</dbReference>
<gene>
    <name evidence="3" type="ORF">B9G79_08415</name>
</gene>
<evidence type="ECO:0000256" key="1">
    <source>
        <dbReference type="ARBA" id="ARBA00009129"/>
    </source>
</evidence>
<dbReference type="Pfam" id="PF05532">
    <property type="entry name" value="CsbD"/>
    <property type="match status" value="1"/>
</dbReference>
<dbReference type="InterPro" id="IPR008462">
    <property type="entry name" value="CsbD"/>
</dbReference>
<accession>A0A1Z3N818</accession>
<name>A0A1Z3N818_BDEBC</name>